<gene>
    <name evidence="2" type="ORF">VU01_10299</name>
</gene>
<feature type="domain" description="CheR-type methyltransferase" evidence="1">
    <location>
        <begin position="1"/>
        <end position="251"/>
    </location>
</feature>
<dbReference type="AlphaFoldDB" id="A0A444JGW7"/>
<dbReference type="Pfam" id="PF01739">
    <property type="entry name" value="CheR"/>
    <property type="match status" value="1"/>
</dbReference>
<dbReference type="InterPro" id="IPR022641">
    <property type="entry name" value="CheR_N"/>
</dbReference>
<reference evidence="2 3" key="1">
    <citation type="submission" date="2017-01" db="EMBL/GenBank/DDBJ databases">
        <title>The cable genome- insights into the physiology and evolution of filamentous bacteria capable of sulfide oxidation via long distance electron transfer.</title>
        <authorList>
            <person name="Schreiber L."/>
            <person name="Bjerg J.T."/>
            <person name="Boggild A."/>
            <person name="Van De Vossenberg J."/>
            <person name="Meysman F."/>
            <person name="Nielsen L.P."/>
            <person name="Schramm A."/>
            <person name="Kjeldsen K.U."/>
        </authorList>
    </citation>
    <scope>NUCLEOTIDE SEQUENCE [LARGE SCALE GENOMIC DNA]</scope>
    <source>
        <strain evidence="2">A5</strain>
    </source>
</reference>
<dbReference type="Proteomes" id="UP000288892">
    <property type="component" value="Unassembled WGS sequence"/>
</dbReference>
<dbReference type="PRINTS" id="PR00996">
    <property type="entry name" value="CHERMTFRASE"/>
</dbReference>
<dbReference type="Gene3D" id="3.40.50.150">
    <property type="entry name" value="Vaccinia Virus protein VP39"/>
    <property type="match status" value="1"/>
</dbReference>
<keyword evidence="3" id="KW-1185">Reference proteome</keyword>
<dbReference type="InterPro" id="IPR022642">
    <property type="entry name" value="CheR_C"/>
</dbReference>
<keyword evidence="2" id="KW-0808">Transferase</keyword>
<dbReference type="PANTHER" id="PTHR24422:SF8">
    <property type="entry name" value="CHEMOTAXIS PROTEIN"/>
    <property type="match status" value="1"/>
</dbReference>
<dbReference type="PANTHER" id="PTHR24422">
    <property type="entry name" value="CHEMOTAXIS PROTEIN METHYLTRANSFERASE"/>
    <property type="match status" value="1"/>
</dbReference>
<dbReference type="SUPFAM" id="SSF53335">
    <property type="entry name" value="S-adenosyl-L-methionine-dependent methyltransferases"/>
    <property type="match status" value="1"/>
</dbReference>
<sequence length="284" mass="33174">MQEKEIEKIERTLLLEAIFLRYGYDFRNYSQATISRRIKQFVAKNGMGSVGELLPGIIREPLFFHNLLLDFSITVTEMFRDPSFYRALREEVIPLLRTYPFIKVWLAGCATGEEAYSVAILLKEEGLLEKATMFATDINDESLAGAKRGIYPLKQVREYTGNYQDTGSVYSFSRYYHADQNHIVMDRELKNKITFANHNLVSDQVFGEMHLILCRNVMIYFDKKLQERVLNLFDQSLIRGGFLCLGGRESLRFSSLSEKYERLDSKNRIYRKYVAHNRLPQVRV</sequence>
<dbReference type="EMBL" id="MTKS01000029">
    <property type="protein sequence ID" value="RWX52208.1"/>
    <property type="molecule type" value="Genomic_DNA"/>
</dbReference>
<proteinExistence type="predicted"/>
<dbReference type="GO" id="GO:0032259">
    <property type="term" value="P:methylation"/>
    <property type="evidence" value="ECO:0007669"/>
    <property type="project" value="UniProtKB-KW"/>
</dbReference>
<accession>A0A444JGW7</accession>
<dbReference type="GO" id="GO:0008983">
    <property type="term" value="F:protein-glutamate O-methyltransferase activity"/>
    <property type="evidence" value="ECO:0007669"/>
    <property type="project" value="UniProtKB-EC"/>
</dbReference>
<organism evidence="2 3">
    <name type="scientific">Candidatus Electrothrix marina</name>
    <dbReference type="NCBI Taxonomy" id="1859130"/>
    <lineage>
        <taxon>Bacteria</taxon>
        <taxon>Pseudomonadati</taxon>
        <taxon>Thermodesulfobacteriota</taxon>
        <taxon>Desulfobulbia</taxon>
        <taxon>Desulfobulbales</taxon>
        <taxon>Desulfobulbaceae</taxon>
        <taxon>Candidatus Electrothrix</taxon>
    </lineage>
</organism>
<dbReference type="Pfam" id="PF03705">
    <property type="entry name" value="CheR_N"/>
    <property type="match status" value="1"/>
</dbReference>
<name>A0A444JGW7_9BACT</name>
<dbReference type="PROSITE" id="PS50123">
    <property type="entry name" value="CHER"/>
    <property type="match status" value="1"/>
</dbReference>
<comment type="caution">
    <text evidence="2">The sequence shown here is derived from an EMBL/GenBank/DDBJ whole genome shotgun (WGS) entry which is preliminary data.</text>
</comment>
<keyword evidence="2" id="KW-0489">Methyltransferase</keyword>
<protein>
    <submittedName>
        <fullName evidence="2">Chemotaxis protein methyltransferase CheR</fullName>
        <ecNumber evidence="2">2.1.1.80</ecNumber>
    </submittedName>
</protein>
<dbReference type="SMART" id="SM00138">
    <property type="entry name" value="MeTrc"/>
    <property type="match status" value="1"/>
</dbReference>
<dbReference type="InterPro" id="IPR000780">
    <property type="entry name" value="CheR_MeTrfase"/>
</dbReference>
<dbReference type="InterPro" id="IPR029063">
    <property type="entry name" value="SAM-dependent_MTases_sf"/>
</dbReference>
<evidence type="ECO:0000259" key="1">
    <source>
        <dbReference type="PROSITE" id="PS50123"/>
    </source>
</evidence>
<evidence type="ECO:0000313" key="2">
    <source>
        <dbReference type="EMBL" id="RWX52208.1"/>
    </source>
</evidence>
<dbReference type="InterPro" id="IPR050903">
    <property type="entry name" value="Bact_Chemotaxis_MeTrfase"/>
</dbReference>
<evidence type="ECO:0000313" key="3">
    <source>
        <dbReference type="Proteomes" id="UP000288892"/>
    </source>
</evidence>
<dbReference type="EC" id="2.1.1.80" evidence="2"/>